<feature type="compositionally biased region" description="Gly residues" evidence="1">
    <location>
        <begin position="65"/>
        <end position="77"/>
    </location>
</feature>
<organism evidence="2 3">
    <name type="scientific">Pleurodeles waltl</name>
    <name type="common">Iberian ribbed newt</name>
    <dbReference type="NCBI Taxonomy" id="8319"/>
    <lineage>
        <taxon>Eukaryota</taxon>
        <taxon>Metazoa</taxon>
        <taxon>Chordata</taxon>
        <taxon>Craniata</taxon>
        <taxon>Vertebrata</taxon>
        <taxon>Euteleostomi</taxon>
        <taxon>Amphibia</taxon>
        <taxon>Batrachia</taxon>
        <taxon>Caudata</taxon>
        <taxon>Salamandroidea</taxon>
        <taxon>Salamandridae</taxon>
        <taxon>Pleurodelinae</taxon>
        <taxon>Pleurodeles</taxon>
    </lineage>
</organism>
<proteinExistence type="predicted"/>
<dbReference type="Proteomes" id="UP001066276">
    <property type="component" value="Chromosome 9"/>
</dbReference>
<evidence type="ECO:0000256" key="1">
    <source>
        <dbReference type="SAM" id="MobiDB-lite"/>
    </source>
</evidence>
<dbReference type="AlphaFoldDB" id="A0AAV7MKG2"/>
<evidence type="ECO:0000313" key="3">
    <source>
        <dbReference type="Proteomes" id="UP001066276"/>
    </source>
</evidence>
<sequence>MVSPRGRERSHILEWSDEAEQEVEEDGITLRVRAPSRTYGGVRKSDGGQWGRGAGSSDSDEVGGGEEAGGSLGGRVTGEGLMLNDTLGFLQGEQSGSEDGDPGGLVTGSAPWEEEKVGPCAAGWMEPWRVGGTVRAKAIAQRRQTGLGVAPTGWLKHVVSATYLRKLKDTYHECSRSSLI</sequence>
<keyword evidence="3" id="KW-1185">Reference proteome</keyword>
<reference evidence="2" key="1">
    <citation type="journal article" date="2022" name="bioRxiv">
        <title>Sequencing and chromosome-scale assembly of the giantPleurodeles waltlgenome.</title>
        <authorList>
            <person name="Brown T."/>
            <person name="Elewa A."/>
            <person name="Iarovenko S."/>
            <person name="Subramanian E."/>
            <person name="Araus A.J."/>
            <person name="Petzold A."/>
            <person name="Susuki M."/>
            <person name="Suzuki K.-i.T."/>
            <person name="Hayashi T."/>
            <person name="Toyoda A."/>
            <person name="Oliveira C."/>
            <person name="Osipova E."/>
            <person name="Leigh N.D."/>
            <person name="Simon A."/>
            <person name="Yun M.H."/>
        </authorList>
    </citation>
    <scope>NUCLEOTIDE SEQUENCE</scope>
    <source>
        <strain evidence="2">20211129_DDA</strain>
        <tissue evidence="2">Liver</tissue>
    </source>
</reference>
<protein>
    <submittedName>
        <fullName evidence="2">Uncharacterized protein</fullName>
    </submittedName>
</protein>
<dbReference type="EMBL" id="JANPWB010000013">
    <property type="protein sequence ID" value="KAJ1104265.1"/>
    <property type="molecule type" value="Genomic_DNA"/>
</dbReference>
<gene>
    <name evidence="2" type="ORF">NDU88_001677</name>
</gene>
<name>A0AAV7MKG2_PLEWA</name>
<feature type="region of interest" description="Disordered" evidence="1">
    <location>
        <begin position="34"/>
        <end position="110"/>
    </location>
</feature>
<evidence type="ECO:0000313" key="2">
    <source>
        <dbReference type="EMBL" id="KAJ1104265.1"/>
    </source>
</evidence>
<comment type="caution">
    <text evidence="2">The sequence shown here is derived from an EMBL/GenBank/DDBJ whole genome shotgun (WGS) entry which is preliminary data.</text>
</comment>
<accession>A0AAV7MKG2</accession>